<keyword evidence="2" id="KW-1185">Reference proteome</keyword>
<protein>
    <submittedName>
        <fullName evidence="1">Uncharacterized protein</fullName>
    </submittedName>
</protein>
<comment type="caution">
    <text evidence="1">The sequence shown here is derived from an EMBL/GenBank/DDBJ whole genome shotgun (WGS) entry which is preliminary data.</text>
</comment>
<gene>
    <name evidence="1" type="ORF">DY000_02061580</name>
</gene>
<reference evidence="1 2" key="1">
    <citation type="journal article" date="2020" name="BMC Genomics">
        <title>Intraspecific diversification of the crop wild relative Brassica cretica Lam. using demographic model selection.</title>
        <authorList>
            <person name="Kioukis A."/>
            <person name="Michalopoulou V.A."/>
            <person name="Briers L."/>
            <person name="Pirintsos S."/>
            <person name="Studholme D.J."/>
            <person name="Pavlidis P."/>
            <person name="Sarris P.F."/>
        </authorList>
    </citation>
    <scope>NUCLEOTIDE SEQUENCE [LARGE SCALE GENOMIC DNA]</scope>
    <source>
        <strain evidence="2">cv. PFS-1207/04</strain>
    </source>
</reference>
<sequence>MTFLGIRQKVVGSSDEIPTKFFFLTKRYRRTGRHGKLTGDCVLVIEAKLVRLLKRVIVSPDLHFEMVISRSLLLSGQSLLFVA</sequence>
<accession>A0ABQ7AP75</accession>
<organism evidence="1 2">
    <name type="scientific">Brassica cretica</name>
    <name type="common">Mustard</name>
    <dbReference type="NCBI Taxonomy" id="69181"/>
    <lineage>
        <taxon>Eukaryota</taxon>
        <taxon>Viridiplantae</taxon>
        <taxon>Streptophyta</taxon>
        <taxon>Embryophyta</taxon>
        <taxon>Tracheophyta</taxon>
        <taxon>Spermatophyta</taxon>
        <taxon>Magnoliopsida</taxon>
        <taxon>eudicotyledons</taxon>
        <taxon>Gunneridae</taxon>
        <taxon>Pentapetalae</taxon>
        <taxon>rosids</taxon>
        <taxon>malvids</taxon>
        <taxon>Brassicales</taxon>
        <taxon>Brassicaceae</taxon>
        <taxon>Brassiceae</taxon>
        <taxon>Brassica</taxon>
    </lineage>
</organism>
<dbReference type="Proteomes" id="UP000266723">
    <property type="component" value="Unassembled WGS sequence"/>
</dbReference>
<name>A0ABQ7AP75_BRACR</name>
<proteinExistence type="predicted"/>
<evidence type="ECO:0000313" key="2">
    <source>
        <dbReference type="Proteomes" id="UP000266723"/>
    </source>
</evidence>
<evidence type="ECO:0000313" key="1">
    <source>
        <dbReference type="EMBL" id="KAF3515843.1"/>
    </source>
</evidence>
<dbReference type="EMBL" id="QGKV02001556">
    <property type="protein sequence ID" value="KAF3515843.1"/>
    <property type="molecule type" value="Genomic_DNA"/>
</dbReference>